<protein>
    <submittedName>
        <fullName evidence="2">Uncharacterized protein</fullName>
    </submittedName>
</protein>
<gene>
    <name evidence="2" type="ORF">S01H1_54850</name>
</gene>
<sequence>MIFAPFRLVLAIVGAVVGVVVVLTALTALAAFVGDPGECDSGDREVESSSALAQQFQAKLDDFEAELDAGQAASFTFDESEATSRGREFLEEENAPIEDLKVCFNPEGPSASGK</sequence>
<accession>X0X6C1</accession>
<feature type="coiled-coil region" evidence="1">
    <location>
        <begin position="46"/>
        <end position="73"/>
    </location>
</feature>
<name>X0X6C1_9ZZZZ</name>
<evidence type="ECO:0000256" key="1">
    <source>
        <dbReference type="SAM" id="Coils"/>
    </source>
</evidence>
<feature type="non-terminal residue" evidence="2">
    <location>
        <position position="114"/>
    </location>
</feature>
<organism evidence="2">
    <name type="scientific">marine sediment metagenome</name>
    <dbReference type="NCBI Taxonomy" id="412755"/>
    <lineage>
        <taxon>unclassified sequences</taxon>
        <taxon>metagenomes</taxon>
        <taxon>ecological metagenomes</taxon>
    </lineage>
</organism>
<keyword evidence="1" id="KW-0175">Coiled coil</keyword>
<evidence type="ECO:0000313" key="2">
    <source>
        <dbReference type="EMBL" id="GAG20511.1"/>
    </source>
</evidence>
<dbReference type="AlphaFoldDB" id="X0X6C1"/>
<reference evidence="2" key="1">
    <citation type="journal article" date="2014" name="Front. Microbiol.">
        <title>High frequency of phylogenetically diverse reductive dehalogenase-homologous genes in deep subseafloor sedimentary metagenomes.</title>
        <authorList>
            <person name="Kawai M."/>
            <person name="Futagami T."/>
            <person name="Toyoda A."/>
            <person name="Takaki Y."/>
            <person name="Nishi S."/>
            <person name="Hori S."/>
            <person name="Arai W."/>
            <person name="Tsubouchi T."/>
            <person name="Morono Y."/>
            <person name="Uchiyama I."/>
            <person name="Ito T."/>
            <person name="Fujiyama A."/>
            <person name="Inagaki F."/>
            <person name="Takami H."/>
        </authorList>
    </citation>
    <scope>NUCLEOTIDE SEQUENCE</scope>
    <source>
        <strain evidence="2">Expedition CK06-06</strain>
    </source>
</reference>
<comment type="caution">
    <text evidence="2">The sequence shown here is derived from an EMBL/GenBank/DDBJ whole genome shotgun (WGS) entry which is preliminary data.</text>
</comment>
<proteinExistence type="predicted"/>
<dbReference type="EMBL" id="BARS01035611">
    <property type="protein sequence ID" value="GAG20511.1"/>
    <property type="molecule type" value="Genomic_DNA"/>
</dbReference>